<feature type="active site" description="Tele-phosphohistidine intermediate" evidence="1">
    <location>
        <position position="226"/>
    </location>
</feature>
<comment type="caution">
    <text evidence="6">The sequence shown here is derived from an EMBL/GenBank/DDBJ whole genome shotgun (WGS) entry which is preliminary data.</text>
</comment>
<evidence type="ECO:0000256" key="2">
    <source>
        <dbReference type="PIRSR" id="PIRSR613078-1"/>
    </source>
</evidence>
<reference evidence="6 7" key="1">
    <citation type="submission" date="2016-10" db="EMBL/GenBank/DDBJ databases">
        <title>Genome sequence of Streptomyces sp. MUSC 93.</title>
        <authorList>
            <person name="Lee L.-H."/>
            <person name="Ser H.-L."/>
            <person name="Law J.W.-F."/>
        </authorList>
    </citation>
    <scope>NUCLEOTIDE SEQUENCE [LARGE SCALE GENOMIC DNA]</scope>
    <source>
        <strain evidence="6 7">MUSC 93</strain>
    </source>
</reference>
<sequence length="422" mass="44159">MREFIVEADGGSRGNPGPAGYGSVVCDAATGQTLAERAEFIGTATNNVAEYRGLLAGLRAAYELDPTARVRVRMDSKLVVEQMSGRWKIKHPAMKPLAMQAAAVFPAAQVTYEWIPREKNKHADRLANEAMDAGSRGERWEPSRSTAELDTRAAMAPEPAGPPGDAAAGAARARAALAAATAVPAAPSSARGAAAEKADADVRATCQIASAPPDLGTPTTFVLLRHGETPLTPLKRFSGSGGTDPALSEAGRRQAGLVAGVLAARGTVQAVVSSPLARCRETAGIVAARLGLDVSVEDGLRETDFGAWEGLTFAEVRERYRDDMDAWLADPEAEPTGGGESFAAVARRVAATQDQLLASRAGRTALLVSHVTPIKTLVRLALGAPPESLFRMELSAASLTAVAYYADGNASLRLLNDTSHLR</sequence>
<dbReference type="CDD" id="cd07067">
    <property type="entry name" value="HP_PGM_like"/>
    <property type="match status" value="1"/>
</dbReference>
<accession>A0A1S2NX97</accession>
<evidence type="ECO:0000313" key="7">
    <source>
        <dbReference type="Proteomes" id="UP000179935"/>
    </source>
</evidence>
<dbReference type="InterPro" id="IPR014636">
    <property type="entry name" value="RNaseH/PGlycerate_mutase"/>
</dbReference>
<feature type="domain" description="RNase H type-1" evidence="5">
    <location>
        <begin position="1"/>
        <end position="140"/>
    </location>
</feature>
<dbReference type="PIRSF" id="PIRSF036922">
    <property type="entry name" value="RNaseH_PGAM"/>
    <property type="match status" value="1"/>
</dbReference>
<dbReference type="PROSITE" id="PS50879">
    <property type="entry name" value="RNASE_H_1"/>
    <property type="match status" value="1"/>
</dbReference>
<dbReference type="Pfam" id="PF00300">
    <property type="entry name" value="His_Phos_1"/>
    <property type="match status" value="1"/>
</dbReference>
<dbReference type="EMBL" id="MLYP01000079">
    <property type="protein sequence ID" value="OIJ86143.1"/>
    <property type="molecule type" value="Genomic_DNA"/>
</dbReference>
<feature type="binding site" evidence="3">
    <location>
        <position position="278"/>
    </location>
    <ligand>
        <name>substrate</name>
    </ligand>
</feature>
<evidence type="ECO:0000256" key="4">
    <source>
        <dbReference type="SAM" id="MobiDB-lite"/>
    </source>
</evidence>
<dbReference type="AlphaFoldDB" id="A0A1S2NX97"/>
<dbReference type="InterPro" id="IPR002156">
    <property type="entry name" value="RNaseH_domain"/>
</dbReference>
<dbReference type="STRING" id="1428652.BIV24_26855"/>
<gene>
    <name evidence="6" type="ORF">BIV24_26855</name>
</gene>
<organism evidence="6 7">
    <name type="scientific">Streptomyces colonosanans</name>
    <dbReference type="NCBI Taxonomy" id="1428652"/>
    <lineage>
        <taxon>Bacteria</taxon>
        <taxon>Bacillati</taxon>
        <taxon>Actinomycetota</taxon>
        <taxon>Actinomycetes</taxon>
        <taxon>Kitasatosporales</taxon>
        <taxon>Streptomycetaceae</taxon>
        <taxon>Streptomyces</taxon>
    </lineage>
</organism>
<protein>
    <submittedName>
        <fullName evidence="6">Bifunctional RNase H/acid phosphatase</fullName>
    </submittedName>
</protein>
<dbReference type="InterPro" id="IPR013078">
    <property type="entry name" value="His_Pase_superF_clade-1"/>
</dbReference>
<feature type="compositionally biased region" description="Basic and acidic residues" evidence="4">
    <location>
        <begin position="135"/>
        <end position="151"/>
    </location>
</feature>
<proteinExistence type="predicted"/>
<dbReference type="OrthoDB" id="5296884at2"/>
<feature type="compositionally biased region" description="Low complexity" evidence="4">
    <location>
        <begin position="152"/>
        <end position="169"/>
    </location>
</feature>
<dbReference type="RefSeq" id="WP_071369047.1">
    <property type="nucleotide sequence ID" value="NZ_MLYP01000079.1"/>
</dbReference>
<dbReference type="SUPFAM" id="SSF53098">
    <property type="entry name" value="Ribonuclease H-like"/>
    <property type="match status" value="1"/>
</dbReference>
<dbReference type="CDD" id="cd09279">
    <property type="entry name" value="RNase_HI_like"/>
    <property type="match status" value="1"/>
</dbReference>
<dbReference type="Pfam" id="PF13456">
    <property type="entry name" value="RVT_3"/>
    <property type="match status" value="1"/>
</dbReference>
<dbReference type="SUPFAM" id="SSF53254">
    <property type="entry name" value="Phosphoglycerate mutase-like"/>
    <property type="match status" value="1"/>
</dbReference>
<evidence type="ECO:0000256" key="1">
    <source>
        <dbReference type="PIRSR" id="PIRSR036922-1"/>
    </source>
</evidence>
<dbReference type="GO" id="GO:0005737">
    <property type="term" value="C:cytoplasm"/>
    <property type="evidence" value="ECO:0007669"/>
    <property type="project" value="TreeGrafter"/>
</dbReference>
<evidence type="ECO:0000259" key="5">
    <source>
        <dbReference type="PROSITE" id="PS50879"/>
    </source>
</evidence>
<dbReference type="GO" id="GO:0003676">
    <property type="term" value="F:nucleic acid binding"/>
    <property type="evidence" value="ECO:0007669"/>
    <property type="project" value="InterPro"/>
</dbReference>
<feature type="active site" description="Proton donor/acceptor; for phosphatase activity" evidence="1">
    <location>
        <position position="302"/>
    </location>
</feature>
<dbReference type="InterPro" id="IPR029033">
    <property type="entry name" value="His_PPase_superfam"/>
</dbReference>
<dbReference type="Gene3D" id="3.30.420.10">
    <property type="entry name" value="Ribonuclease H-like superfamily/Ribonuclease H"/>
    <property type="match status" value="1"/>
</dbReference>
<dbReference type="SMART" id="SM00855">
    <property type="entry name" value="PGAM"/>
    <property type="match status" value="1"/>
</dbReference>
<dbReference type="GO" id="GO:0016791">
    <property type="term" value="F:phosphatase activity"/>
    <property type="evidence" value="ECO:0007669"/>
    <property type="project" value="TreeGrafter"/>
</dbReference>
<feature type="region of interest" description="Disordered" evidence="4">
    <location>
        <begin position="130"/>
        <end position="169"/>
    </location>
</feature>
<keyword evidence="7" id="KW-1185">Reference proteome</keyword>
<dbReference type="PANTHER" id="PTHR48100:SF62">
    <property type="entry name" value="GLUCOSYL-3-PHOSPHOGLYCERATE PHOSPHATASE"/>
    <property type="match status" value="1"/>
</dbReference>
<dbReference type="Proteomes" id="UP000179935">
    <property type="component" value="Unassembled WGS sequence"/>
</dbReference>
<evidence type="ECO:0000256" key="3">
    <source>
        <dbReference type="PIRSR" id="PIRSR613078-2"/>
    </source>
</evidence>
<dbReference type="PANTHER" id="PTHR48100">
    <property type="entry name" value="BROAD-SPECIFICITY PHOSPHATASE YOR283W-RELATED"/>
    <property type="match status" value="1"/>
</dbReference>
<evidence type="ECO:0000313" key="6">
    <source>
        <dbReference type="EMBL" id="OIJ86143.1"/>
    </source>
</evidence>
<dbReference type="GO" id="GO:0004523">
    <property type="term" value="F:RNA-DNA hybrid ribonuclease activity"/>
    <property type="evidence" value="ECO:0007669"/>
    <property type="project" value="InterPro"/>
</dbReference>
<dbReference type="InterPro" id="IPR050275">
    <property type="entry name" value="PGM_Phosphatase"/>
</dbReference>
<dbReference type="InterPro" id="IPR036397">
    <property type="entry name" value="RNaseH_sf"/>
</dbReference>
<dbReference type="Gene3D" id="3.40.50.1240">
    <property type="entry name" value="Phosphoglycerate mutase-like"/>
    <property type="match status" value="1"/>
</dbReference>
<dbReference type="NCBIfam" id="NF005567">
    <property type="entry name" value="PRK07238.1"/>
    <property type="match status" value="1"/>
</dbReference>
<name>A0A1S2NX97_9ACTN</name>
<dbReference type="InterPro" id="IPR012337">
    <property type="entry name" value="RNaseH-like_sf"/>
</dbReference>
<feature type="active site" description="Proton donor/acceptor" evidence="2">
    <location>
        <position position="302"/>
    </location>
</feature>